<dbReference type="KEGG" id="tvl:FAZ95_12830"/>
<accession>A0A4P8IM31</accession>
<evidence type="ECO:0000313" key="3">
    <source>
        <dbReference type="EMBL" id="QCP49988.1"/>
    </source>
</evidence>
<dbReference type="SUPFAM" id="SSF52499">
    <property type="entry name" value="Isochorismatase-like hydrolases"/>
    <property type="match status" value="1"/>
</dbReference>
<dbReference type="PANTHER" id="PTHR43540:SF7">
    <property type="entry name" value="ISOCHORISMATASE FAMILY PROTEIN YECD"/>
    <property type="match status" value="1"/>
</dbReference>
<dbReference type="PANTHER" id="PTHR43540">
    <property type="entry name" value="PEROXYUREIDOACRYLATE/UREIDOACRYLATE AMIDOHYDROLASE-RELATED"/>
    <property type="match status" value="1"/>
</dbReference>
<dbReference type="RefSeq" id="WP_137332811.1">
    <property type="nucleotide sequence ID" value="NZ_CP040077.1"/>
</dbReference>
<dbReference type="OrthoDB" id="9781985at2"/>
<dbReference type="InterPro" id="IPR036380">
    <property type="entry name" value="Isochorismatase-like_sf"/>
</dbReference>
<gene>
    <name evidence="3" type="ORF">FAZ95_12830</name>
</gene>
<dbReference type="InterPro" id="IPR050272">
    <property type="entry name" value="Isochorismatase-like_hydrls"/>
</dbReference>
<evidence type="ECO:0000313" key="4">
    <source>
        <dbReference type="Proteomes" id="UP000298656"/>
    </source>
</evidence>
<reference evidence="3 4" key="1">
    <citation type="submission" date="2019-05" db="EMBL/GenBank/DDBJ databases">
        <title>Burkholderia sp. DHOD12, isolated from subtropical forest soil.</title>
        <authorList>
            <person name="Gao Z.-H."/>
            <person name="Qiu L.-H."/>
        </authorList>
    </citation>
    <scope>NUCLEOTIDE SEQUENCE [LARGE SCALE GENOMIC DNA]</scope>
    <source>
        <strain evidence="3 4">DHOD12</strain>
    </source>
</reference>
<keyword evidence="4" id="KW-1185">Reference proteome</keyword>
<sequence>MTPISFDPKTTALVLIDLQHSNVGRPLAPYSGPQVVERCAALAAKLRQLGGTIVYVRVNVHELLHVPADAPLRAPDAPLPPPSASELVAEAGCQPSDVLVTKRQWGAFYGTDLEQQLRRRGIRTVMLGGIATNFGVESTARTAFDQGYELVFVEDAMTSMAEDAHRFVTQHIFPRMGRVRSTADVLAALE</sequence>
<dbReference type="Proteomes" id="UP000298656">
    <property type="component" value="Chromosome 1"/>
</dbReference>
<evidence type="ECO:0000256" key="1">
    <source>
        <dbReference type="ARBA" id="ARBA00022801"/>
    </source>
</evidence>
<dbReference type="Gene3D" id="3.40.50.850">
    <property type="entry name" value="Isochorismatase-like"/>
    <property type="match status" value="1"/>
</dbReference>
<dbReference type="InterPro" id="IPR000868">
    <property type="entry name" value="Isochorismatase-like_dom"/>
</dbReference>
<dbReference type="EMBL" id="CP040077">
    <property type="protein sequence ID" value="QCP49988.1"/>
    <property type="molecule type" value="Genomic_DNA"/>
</dbReference>
<dbReference type="Pfam" id="PF00857">
    <property type="entry name" value="Isochorismatase"/>
    <property type="match status" value="1"/>
</dbReference>
<keyword evidence="1" id="KW-0378">Hydrolase</keyword>
<feature type="domain" description="Isochorismatase-like" evidence="2">
    <location>
        <begin position="11"/>
        <end position="184"/>
    </location>
</feature>
<organism evidence="3 4">
    <name type="scientific">Trinickia violacea</name>
    <dbReference type="NCBI Taxonomy" id="2571746"/>
    <lineage>
        <taxon>Bacteria</taxon>
        <taxon>Pseudomonadati</taxon>
        <taxon>Pseudomonadota</taxon>
        <taxon>Betaproteobacteria</taxon>
        <taxon>Burkholderiales</taxon>
        <taxon>Burkholderiaceae</taxon>
        <taxon>Trinickia</taxon>
    </lineage>
</organism>
<protein>
    <submittedName>
        <fullName evidence="3">Isochorismatase family protein</fullName>
    </submittedName>
</protein>
<dbReference type="AlphaFoldDB" id="A0A4P8IM31"/>
<dbReference type="CDD" id="cd00431">
    <property type="entry name" value="cysteine_hydrolases"/>
    <property type="match status" value="1"/>
</dbReference>
<proteinExistence type="predicted"/>
<name>A0A4P8IM31_9BURK</name>
<dbReference type="GO" id="GO:0016787">
    <property type="term" value="F:hydrolase activity"/>
    <property type="evidence" value="ECO:0007669"/>
    <property type="project" value="UniProtKB-KW"/>
</dbReference>
<evidence type="ECO:0000259" key="2">
    <source>
        <dbReference type="Pfam" id="PF00857"/>
    </source>
</evidence>